<dbReference type="EMBL" id="CAFBLU010000054">
    <property type="protein sequence ID" value="CAB4882919.1"/>
    <property type="molecule type" value="Genomic_DNA"/>
</dbReference>
<gene>
    <name evidence="3" type="ORF">UFOPK3444_01613</name>
</gene>
<feature type="transmembrane region" description="Helical" evidence="2">
    <location>
        <begin position="21"/>
        <end position="43"/>
    </location>
</feature>
<keyword evidence="2" id="KW-0472">Membrane</keyword>
<reference evidence="3" key="1">
    <citation type="submission" date="2020-05" db="EMBL/GenBank/DDBJ databases">
        <authorList>
            <person name="Chiriac C."/>
            <person name="Salcher M."/>
            <person name="Ghai R."/>
            <person name="Kavagutti S V."/>
        </authorList>
    </citation>
    <scope>NUCLEOTIDE SEQUENCE</scope>
</reference>
<dbReference type="AlphaFoldDB" id="A0A6J7ES30"/>
<feature type="region of interest" description="Disordered" evidence="1">
    <location>
        <begin position="82"/>
        <end position="130"/>
    </location>
</feature>
<name>A0A6J7ES30_9ZZZZ</name>
<feature type="compositionally biased region" description="Low complexity" evidence="1">
    <location>
        <begin position="111"/>
        <end position="130"/>
    </location>
</feature>
<keyword evidence="2" id="KW-0812">Transmembrane</keyword>
<protein>
    <submittedName>
        <fullName evidence="3">Unannotated protein</fullName>
    </submittedName>
</protein>
<accession>A0A6J7ES30</accession>
<organism evidence="3">
    <name type="scientific">freshwater metagenome</name>
    <dbReference type="NCBI Taxonomy" id="449393"/>
    <lineage>
        <taxon>unclassified sequences</taxon>
        <taxon>metagenomes</taxon>
        <taxon>ecological metagenomes</taxon>
    </lineage>
</organism>
<feature type="compositionally biased region" description="Low complexity" evidence="1">
    <location>
        <begin position="82"/>
        <end position="104"/>
    </location>
</feature>
<keyword evidence="2" id="KW-1133">Transmembrane helix</keyword>
<evidence type="ECO:0000256" key="2">
    <source>
        <dbReference type="SAM" id="Phobius"/>
    </source>
</evidence>
<proteinExistence type="predicted"/>
<sequence length="130" mass="12905">MTEQRPPRAAPARPKRIGPKPVFAAGVVTFVAFTSLLGFQVAVGKDPSLGHGRQKPKVVHHKVKKIIVTRVYDAPIPDSYGGYSSGSSSAGGSSSSSSSGSSYSGSGGGSSYSAPAPAPAPTVSSGSSGG</sequence>
<evidence type="ECO:0000313" key="3">
    <source>
        <dbReference type="EMBL" id="CAB4882919.1"/>
    </source>
</evidence>
<evidence type="ECO:0000256" key="1">
    <source>
        <dbReference type="SAM" id="MobiDB-lite"/>
    </source>
</evidence>